<proteinExistence type="inferred from homology"/>
<evidence type="ECO:0000256" key="3">
    <source>
        <dbReference type="RuleBase" id="RU361196"/>
    </source>
</evidence>
<dbReference type="GO" id="GO:0005975">
    <property type="term" value="P:carbohydrate metabolic process"/>
    <property type="evidence" value="ECO:0007669"/>
    <property type="project" value="InterPro"/>
</dbReference>
<dbReference type="AlphaFoldDB" id="I3CJQ3"/>
<evidence type="ECO:0000256" key="2">
    <source>
        <dbReference type="ARBA" id="ARBA00023277"/>
    </source>
</evidence>
<dbReference type="PANTHER" id="PTHR36306">
    <property type="entry name" value="ALPHA-AMYLASE-RELATED-RELATED"/>
    <property type="match status" value="1"/>
</dbReference>
<dbReference type="InterPro" id="IPR052046">
    <property type="entry name" value="GH57_Enzymes"/>
</dbReference>
<dbReference type="PANTHER" id="PTHR36306:SF1">
    <property type="entry name" value="ALPHA-AMYLASE-RELATED"/>
    <property type="match status" value="1"/>
</dbReference>
<reference evidence="5 6" key="1">
    <citation type="submission" date="2011-11" db="EMBL/GenBank/DDBJ databases">
        <title>Improved High-Quality Draft sequence of Beggiatoa alba B18lD.</title>
        <authorList>
            <consortium name="US DOE Joint Genome Institute"/>
            <person name="Lucas S."/>
            <person name="Han J."/>
            <person name="Lapidus A."/>
            <person name="Cheng J.-F."/>
            <person name="Goodwin L."/>
            <person name="Pitluck S."/>
            <person name="Peters L."/>
            <person name="Mikhailova N."/>
            <person name="Held B."/>
            <person name="Detter J.C."/>
            <person name="Han C."/>
            <person name="Tapia R."/>
            <person name="Land M."/>
            <person name="Hauser L."/>
            <person name="Kyrpides N."/>
            <person name="Ivanova N."/>
            <person name="Pagani I."/>
            <person name="Samuel K."/>
            <person name="Teske A."/>
            <person name="Mueller J."/>
            <person name="Woyke T."/>
        </authorList>
    </citation>
    <scope>NUCLEOTIDE SEQUENCE [LARGE SCALE GENOMIC DNA]</scope>
    <source>
        <strain evidence="5 6">B18LD</strain>
    </source>
</reference>
<sequence length="559" mass="64115">MSDTPLNIVLCWHLHQPYYYNQLTQQYQLPWTYLHGIKDYVDMAAHLEANPSAKAVINFAPTLLEQLDDYAININAFLQENAPLHDPLLVALASQAHLKNSETRLQLVEQCLRANRERLIQRFAPYQQLVGIAEWARQHPPAIDYLNEQFCRDLVVWYHLAWMGETVRRQHTGIQALIEKECNYTLEDCLSLLIIIQQLLAGIIPRYRALLEKGQIELSFTPYAHPILPLLLDLNSAREALPDSALPNLAQYPDGVERARWHIQQGLATIEHYFGQRPTGCWVAEGGISDATVRLLDTEKMPWVASGETVLHNSLYRAGMQPNSLYKPYQLPNTQTCCFFRDDHLSDLIGFQFSQWHADDAVAHLVHQLETIADTQPQAQTVAIILDGENAWEYYPENGYYFLSALYRTLAKHPRLRLSTFQEACSTPAERLPHLVAGSWVYGTFSTWIGDKDKNRAWDMLGDAKQMFDQRIKQIPVKQRALAEKQLAICEGSDWFWWFGDYNPSDAVRDFDQLYRTHLHNLYHYLSVPPPAYLQHVFSVGSGAPAMGGTMRPAQEQKT</sequence>
<dbReference type="eggNOG" id="COG1449">
    <property type="taxonomic scope" value="Bacteria"/>
</dbReference>
<gene>
    <name evidence="5" type="ORF">BegalDRAFT_3019</name>
</gene>
<dbReference type="HOGENOM" id="CLU_005603_1_0_6"/>
<dbReference type="GO" id="GO:0003824">
    <property type="term" value="F:catalytic activity"/>
    <property type="evidence" value="ECO:0007669"/>
    <property type="project" value="InterPro"/>
</dbReference>
<dbReference type="InterPro" id="IPR011330">
    <property type="entry name" value="Glyco_hydro/deAcase_b/a-brl"/>
</dbReference>
<accession>I3CJQ3</accession>
<dbReference type="SUPFAM" id="SSF88713">
    <property type="entry name" value="Glycoside hydrolase/deacetylase"/>
    <property type="match status" value="1"/>
</dbReference>
<dbReference type="InterPro" id="IPR004300">
    <property type="entry name" value="Glyco_hydro_57_N"/>
</dbReference>
<evidence type="ECO:0000313" key="5">
    <source>
        <dbReference type="EMBL" id="EIJ43846.1"/>
    </source>
</evidence>
<evidence type="ECO:0000256" key="1">
    <source>
        <dbReference type="ARBA" id="ARBA00006821"/>
    </source>
</evidence>
<dbReference type="Proteomes" id="UP000005744">
    <property type="component" value="Unassembled WGS sequence"/>
</dbReference>
<dbReference type="InterPro" id="IPR027291">
    <property type="entry name" value="Glyco_hydro_38_N_sf"/>
</dbReference>
<organism evidence="5 6">
    <name type="scientific">Beggiatoa alba B18LD</name>
    <dbReference type="NCBI Taxonomy" id="395493"/>
    <lineage>
        <taxon>Bacteria</taxon>
        <taxon>Pseudomonadati</taxon>
        <taxon>Pseudomonadota</taxon>
        <taxon>Gammaproteobacteria</taxon>
        <taxon>Thiotrichales</taxon>
        <taxon>Thiotrichaceae</taxon>
        <taxon>Beggiatoa</taxon>
    </lineage>
</organism>
<name>I3CJQ3_9GAMM</name>
<dbReference type="EMBL" id="JH600070">
    <property type="protein sequence ID" value="EIJ43846.1"/>
    <property type="molecule type" value="Genomic_DNA"/>
</dbReference>
<keyword evidence="2 3" id="KW-0119">Carbohydrate metabolism</keyword>
<feature type="domain" description="Glycoside hydrolase family 57 N-terminal" evidence="4">
    <location>
        <begin position="10"/>
        <end position="426"/>
    </location>
</feature>
<comment type="similarity">
    <text evidence="1 3">Belongs to the glycosyl hydrolase 57 family.</text>
</comment>
<dbReference type="Pfam" id="PF03065">
    <property type="entry name" value="Glyco_hydro_57"/>
    <property type="match status" value="1"/>
</dbReference>
<dbReference type="STRING" id="395493.BegalDRAFT_3019"/>
<dbReference type="OrthoDB" id="9759321at2"/>
<dbReference type="Gene3D" id="3.20.110.10">
    <property type="entry name" value="Glycoside hydrolase 38, N terminal domain"/>
    <property type="match status" value="2"/>
</dbReference>
<keyword evidence="6" id="KW-1185">Reference proteome</keyword>
<evidence type="ECO:0000313" key="6">
    <source>
        <dbReference type="Proteomes" id="UP000005744"/>
    </source>
</evidence>
<protein>
    <submittedName>
        <fullName evidence="5">Alpha-amylase/alpha-mannosidase</fullName>
    </submittedName>
</protein>
<evidence type="ECO:0000259" key="4">
    <source>
        <dbReference type="Pfam" id="PF03065"/>
    </source>
</evidence>
<dbReference type="CDD" id="cd10796">
    <property type="entry name" value="GH57N_APU"/>
    <property type="match status" value="1"/>
</dbReference>